<proteinExistence type="predicted"/>
<feature type="domain" description="Ig-like" evidence="2">
    <location>
        <begin position="282"/>
        <end position="350"/>
    </location>
</feature>
<dbReference type="InterPro" id="IPR013783">
    <property type="entry name" value="Ig-like_fold"/>
</dbReference>
<gene>
    <name evidence="3" type="ORF">Celaphus_00005141</name>
</gene>
<dbReference type="FunFam" id="2.60.40.10:FF:000503">
    <property type="entry name" value="Hemicentin 1"/>
    <property type="match status" value="1"/>
</dbReference>
<dbReference type="Proteomes" id="UP000242450">
    <property type="component" value="Chromosome 11"/>
</dbReference>
<dbReference type="GO" id="GO:0005886">
    <property type="term" value="C:plasma membrane"/>
    <property type="evidence" value="ECO:0007669"/>
    <property type="project" value="TreeGrafter"/>
</dbReference>
<evidence type="ECO:0000313" key="3">
    <source>
        <dbReference type="EMBL" id="OWK10295.1"/>
    </source>
</evidence>
<dbReference type="SUPFAM" id="SSF48726">
    <property type="entry name" value="Immunoglobulin"/>
    <property type="match status" value="6"/>
</dbReference>
<feature type="region of interest" description="Disordered" evidence="1">
    <location>
        <begin position="677"/>
        <end position="698"/>
    </location>
</feature>
<dbReference type="PANTHER" id="PTHR45080:SF28">
    <property type="entry name" value="HEMICENTIN-2"/>
    <property type="match status" value="1"/>
</dbReference>
<dbReference type="PROSITE" id="PS50835">
    <property type="entry name" value="IG_LIKE"/>
    <property type="match status" value="6"/>
</dbReference>
<reference evidence="3 4" key="1">
    <citation type="journal article" date="2018" name="Mol. Genet. Genomics">
        <title>The red deer Cervus elaphus genome CerEla1.0: sequencing, annotating, genes, and chromosomes.</title>
        <authorList>
            <person name="Bana N.A."/>
            <person name="Nyiri A."/>
            <person name="Nagy J."/>
            <person name="Frank K."/>
            <person name="Nagy T."/>
            <person name="Steger V."/>
            <person name="Schiller M."/>
            <person name="Lakatos P."/>
            <person name="Sugar L."/>
            <person name="Horn P."/>
            <person name="Barta E."/>
            <person name="Orosz L."/>
        </authorList>
    </citation>
    <scope>NUCLEOTIDE SEQUENCE [LARGE SCALE GENOMIC DNA]</scope>
    <source>
        <strain evidence="3">Hungarian</strain>
    </source>
</reference>
<protein>
    <recommendedName>
        <fullName evidence="2">Ig-like domain-containing protein</fullName>
    </recommendedName>
</protein>
<organism evidence="3 4">
    <name type="scientific">Cervus elaphus hippelaphus</name>
    <name type="common">European red deer</name>
    <dbReference type="NCBI Taxonomy" id="46360"/>
    <lineage>
        <taxon>Eukaryota</taxon>
        <taxon>Metazoa</taxon>
        <taxon>Chordata</taxon>
        <taxon>Craniata</taxon>
        <taxon>Vertebrata</taxon>
        <taxon>Euteleostomi</taxon>
        <taxon>Mammalia</taxon>
        <taxon>Eutheria</taxon>
        <taxon>Laurasiatheria</taxon>
        <taxon>Artiodactyla</taxon>
        <taxon>Ruminantia</taxon>
        <taxon>Pecora</taxon>
        <taxon>Cervidae</taxon>
        <taxon>Cervinae</taxon>
        <taxon>Cervus</taxon>
    </lineage>
</organism>
<dbReference type="PROSITE" id="PS51257">
    <property type="entry name" value="PROKAR_LIPOPROTEIN"/>
    <property type="match status" value="1"/>
</dbReference>
<feature type="domain" description="Ig-like" evidence="2">
    <location>
        <begin position="102"/>
        <end position="192"/>
    </location>
</feature>
<dbReference type="OrthoDB" id="5985519at2759"/>
<keyword evidence="4" id="KW-1185">Reference proteome</keyword>
<dbReference type="InterPro" id="IPR007110">
    <property type="entry name" value="Ig-like_dom"/>
</dbReference>
<dbReference type="GO" id="GO:0007156">
    <property type="term" value="P:homophilic cell adhesion via plasma membrane adhesion molecules"/>
    <property type="evidence" value="ECO:0007669"/>
    <property type="project" value="TreeGrafter"/>
</dbReference>
<dbReference type="InterPro" id="IPR003598">
    <property type="entry name" value="Ig_sub2"/>
</dbReference>
<evidence type="ECO:0000313" key="4">
    <source>
        <dbReference type="Proteomes" id="UP000242450"/>
    </source>
</evidence>
<dbReference type="Gene3D" id="2.60.40.10">
    <property type="entry name" value="Immunoglobulins"/>
    <property type="match status" value="6"/>
</dbReference>
<dbReference type="GO" id="GO:0030424">
    <property type="term" value="C:axon"/>
    <property type="evidence" value="ECO:0007669"/>
    <property type="project" value="TreeGrafter"/>
</dbReference>
<dbReference type="CDD" id="cd00096">
    <property type="entry name" value="Ig"/>
    <property type="match status" value="2"/>
</dbReference>
<sequence length="781" mass="83065">MRAFSLTVQVPPTFENPETETVSQVAGSPLVLSCDVTGVPAPTVTWLKDRMPSSVAHGVVSRGGRLQLSHLQPDQAGTYTCVAENAQAEARKDFVVAVLVAPRIWSSGTTQEHSVLEGQDVRLDCEAYGQPPPDVVWLKDGHPLDLSLGSYPWFYLDNSSLVLKGLRASDSGAYTCVAHNAAGEDARLHTVNVLGTLVHRLGDLVSMACPVRGSPPIHVSWLKDGLPLPLSHRTYLHSSGRSLRISQAQPADSGTFTCVASSPAGVANRHFVLQNDVAVVRGSLVFLPCEARGSPLPFVSWMKDGEPLLPPSVEHGPGLLLESAEAGHTGTYSCVAMSEAGEARRHFQLTVMGESPAPSASFSGLEVAGGPQGGEKMEKVVREALLTWLQCLGTQILHSPGAVPPSLITQTLAGCLADPPYIEDSGEPEELLLTPGTPLELLCDARGTPAPNITWHKDGQALSSPEDGKGARRMLQVESVQVRLPLLPWDEEGRGGAQQHSARWVMLGSTLAWPTALPVKLRRASGSEFKVWGAGAGAGEEGRMGRATASPSLMPSLPAPPAPPNVIGPHGPRFVVGLAPGQLVLECSVEADPAPEIEWHREGVLLQVGGRLGPWGAAFRPSRAPGPEQAGSRAQRRSSREDALPSQRSLFPQRVLSWAPVQGQSHWFHDRATWGAGQVQSPTDEGLPPGGGSLQADAHTQFPEEGRFLQLQALSTADSGDYSCTARNAAGSTSLAFHVEVHSECSQPTRPAHPPESNRLPAPALSVPLLQWYPPSIQDHL</sequence>
<evidence type="ECO:0000259" key="2">
    <source>
        <dbReference type="PROSITE" id="PS50835"/>
    </source>
</evidence>
<name>A0A212CWE2_CEREH</name>
<dbReference type="AlphaFoldDB" id="A0A212CWE2"/>
<comment type="caution">
    <text evidence="3">The sequence shown here is derived from an EMBL/GenBank/DDBJ whole genome shotgun (WGS) entry which is preliminary data.</text>
</comment>
<dbReference type="EMBL" id="MKHE01000011">
    <property type="protein sequence ID" value="OWK10295.1"/>
    <property type="molecule type" value="Genomic_DNA"/>
</dbReference>
<accession>A0A212CWE2</accession>
<dbReference type="InterPro" id="IPR003599">
    <property type="entry name" value="Ig_sub"/>
</dbReference>
<dbReference type="Pfam" id="PF07679">
    <property type="entry name" value="I-set"/>
    <property type="match status" value="2"/>
</dbReference>
<evidence type="ECO:0000256" key="1">
    <source>
        <dbReference type="SAM" id="MobiDB-lite"/>
    </source>
</evidence>
<dbReference type="InterPro" id="IPR013098">
    <property type="entry name" value="Ig_I-set"/>
</dbReference>
<dbReference type="PANTHER" id="PTHR45080">
    <property type="entry name" value="CONTACTIN 5"/>
    <property type="match status" value="1"/>
</dbReference>
<dbReference type="InterPro" id="IPR050958">
    <property type="entry name" value="Cell_Adh-Cytoskel_Orgn"/>
</dbReference>
<dbReference type="SMART" id="SM00409">
    <property type="entry name" value="IG"/>
    <property type="match status" value="5"/>
</dbReference>
<dbReference type="GO" id="GO:0050808">
    <property type="term" value="P:synapse organization"/>
    <property type="evidence" value="ECO:0007669"/>
    <property type="project" value="TreeGrafter"/>
</dbReference>
<dbReference type="InterPro" id="IPR036179">
    <property type="entry name" value="Ig-like_dom_sf"/>
</dbReference>
<feature type="domain" description="Ig-like" evidence="2">
    <location>
        <begin position="555"/>
        <end position="736"/>
    </location>
</feature>
<dbReference type="FunFam" id="2.60.40.10:FF:000130">
    <property type="entry name" value="Hemicentin 1"/>
    <property type="match status" value="1"/>
</dbReference>
<dbReference type="Pfam" id="PF13927">
    <property type="entry name" value="Ig_3"/>
    <property type="match status" value="3"/>
</dbReference>
<feature type="domain" description="Ig-like" evidence="2">
    <location>
        <begin position="419"/>
        <end position="465"/>
    </location>
</feature>
<dbReference type="SMART" id="SM00408">
    <property type="entry name" value="IGc2"/>
    <property type="match status" value="6"/>
</dbReference>
<feature type="domain" description="Ig-like" evidence="2">
    <location>
        <begin position="202"/>
        <end position="274"/>
    </location>
</feature>
<feature type="region of interest" description="Disordered" evidence="1">
    <location>
        <begin position="617"/>
        <end position="647"/>
    </location>
</feature>
<dbReference type="GO" id="GO:0043025">
    <property type="term" value="C:neuronal cell body"/>
    <property type="evidence" value="ECO:0007669"/>
    <property type="project" value="TreeGrafter"/>
</dbReference>
<feature type="domain" description="Ig-like" evidence="2">
    <location>
        <begin position="11"/>
        <end position="97"/>
    </location>
</feature>
<dbReference type="GO" id="GO:0008046">
    <property type="term" value="F:axon guidance receptor activity"/>
    <property type="evidence" value="ECO:0007669"/>
    <property type="project" value="TreeGrafter"/>
</dbReference>